<dbReference type="Proteomes" id="UP000234752">
    <property type="component" value="Chromosome eg_1"/>
</dbReference>
<dbReference type="EMBL" id="CP025611">
    <property type="protein sequence ID" value="AUN29592.1"/>
    <property type="molecule type" value="Genomic_DNA"/>
</dbReference>
<evidence type="ECO:0000313" key="3">
    <source>
        <dbReference type="Proteomes" id="UP000234752"/>
    </source>
</evidence>
<reference evidence="2 3" key="1">
    <citation type="submission" date="2017-12" db="EMBL/GenBank/DDBJ databases">
        <title>Genomes of bacteria within cyanobacterial aggregates.</title>
        <authorList>
            <person name="Cai H."/>
        </authorList>
    </citation>
    <scope>NUCLEOTIDE SEQUENCE [LARGE SCALE GENOMIC DNA]</scope>
    <source>
        <strain evidence="2 3">TH16</strain>
    </source>
</reference>
<dbReference type="InterPro" id="IPR036653">
    <property type="entry name" value="CinA-like_C"/>
</dbReference>
<dbReference type="AlphaFoldDB" id="A0A2K9N9B1"/>
<evidence type="ECO:0000313" key="2">
    <source>
        <dbReference type="EMBL" id="AUN29592.1"/>
    </source>
</evidence>
<keyword evidence="3" id="KW-1185">Reference proteome</keyword>
<evidence type="ECO:0000259" key="1">
    <source>
        <dbReference type="Pfam" id="PF02464"/>
    </source>
</evidence>
<gene>
    <name evidence="2" type="ORF">C0V82_04650</name>
</gene>
<accession>A0A2K9N9B1</accession>
<dbReference type="InterPro" id="IPR008136">
    <property type="entry name" value="CinA_C"/>
</dbReference>
<sequence length="162" mass="16700">MFPPELVQLAEDIRDGFAARGWWLATAESCTGGLIAGCLTHVSGSSAVMDRGFVTYTNEAKTDMLGVSAALIADLGAVSGPVADAMATGAVVHSRADVAVAVTGIAGPTGGTATKPVGLVFIARHRRGGDSVVERHIFRGDRAEVRLATVKRALELLLESLG</sequence>
<dbReference type="OrthoDB" id="9801454at2"/>
<proteinExistence type="predicted"/>
<dbReference type="RefSeq" id="WP_102111316.1">
    <property type="nucleotide sequence ID" value="NZ_BMGN01000003.1"/>
</dbReference>
<feature type="domain" description="CinA C-terminal" evidence="1">
    <location>
        <begin position="8"/>
        <end position="160"/>
    </location>
</feature>
<dbReference type="Pfam" id="PF02464">
    <property type="entry name" value="CinA"/>
    <property type="match status" value="1"/>
</dbReference>
<dbReference type="KEGG" id="ncb:C0V82_04650"/>
<dbReference type="SUPFAM" id="SSF142433">
    <property type="entry name" value="CinA-like"/>
    <property type="match status" value="1"/>
</dbReference>
<dbReference type="Gene3D" id="3.90.950.20">
    <property type="entry name" value="CinA-like"/>
    <property type="match status" value="1"/>
</dbReference>
<dbReference type="NCBIfam" id="TIGR00199">
    <property type="entry name" value="PncC_domain"/>
    <property type="match status" value="1"/>
</dbReference>
<protein>
    <submittedName>
        <fullName evidence="2">Damage-inducible protein CinA</fullName>
    </submittedName>
</protein>
<name>A0A2K9N9B1_9PROT</name>
<organism evidence="2 3">
    <name type="scientific">Niveispirillum cyanobacteriorum</name>
    <dbReference type="NCBI Taxonomy" id="1612173"/>
    <lineage>
        <taxon>Bacteria</taxon>
        <taxon>Pseudomonadati</taxon>
        <taxon>Pseudomonadota</taxon>
        <taxon>Alphaproteobacteria</taxon>
        <taxon>Rhodospirillales</taxon>
        <taxon>Azospirillaceae</taxon>
        <taxon>Niveispirillum</taxon>
    </lineage>
</organism>